<feature type="transmembrane region" description="Helical" evidence="1">
    <location>
        <begin position="67"/>
        <end position="88"/>
    </location>
</feature>
<evidence type="ECO:0000259" key="2">
    <source>
        <dbReference type="Pfam" id="PF00892"/>
    </source>
</evidence>
<reference evidence="3 4" key="1">
    <citation type="journal article" date="2009" name="J. Bacteriol.">
        <title>Complete genome sequence of the anaerobic, protein-degrading hyperthermophilic crenarchaeon Desulfurococcus kamchatkensis.</title>
        <authorList>
            <person name="Ravin N.V."/>
            <person name="Mardanov A.V."/>
            <person name="Beletsky A.V."/>
            <person name="Kublanov I.V."/>
            <person name="Kolganova T.V."/>
            <person name="Lebedinsky A.V."/>
            <person name="Chernyh N.A."/>
            <person name="Bonch-Osmolovskaya E.A."/>
            <person name="Skryabin K.G."/>
        </authorList>
    </citation>
    <scope>NUCLEOTIDE SEQUENCE [LARGE SCALE GENOMIC DNA]</scope>
    <source>
        <strain evidence="4">DSM 18924 / JCM 16383 / VKM B-2413 / 1221n</strain>
    </source>
</reference>
<feature type="transmembrane region" description="Helical" evidence="1">
    <location>
        <begin position="6"/>
        <end position="24"/>
    </location>
</feature>
<dbReference type="KEGG" id="dka:DKAM_1089"/>
<evidence type="ECO:0000313" key="4">
    <source>
        <dbReference type="Proteomes" id="UP000006903"/>
    </source>
</evidence>
<feature type="transmembrane region" description="Helical" evidence="1">
    <location>
        <begin position="95"/>
        <end position="115"/>
    </location>
</feature>
<dbReference type="GO" id="GO:0016020">
    <property type="term" value="C:membrane"/>
    <property type="evidence" value="ECO:0007669"/>
    <property type="project" value="InterPro"/>
</dbReference>
<dbReference type="GeneID" id="7171190"/>
<dbReference type="EMBL" id="CP001140">
    <property type="protein sequence ID" value="ACL11415.1"/>
    <property type="molecule type" value="Genomic_DNA"/>
</dbReference>
<dbReference type="Pfam" id="PF00892">
    <property type="entry name" value="EamA"/>
    <property type="match status" value="1"/>
</dbReference>
<protein>
    <submittedName>
        <fullName evidence="3">Putative membrane protein</fullName>
    </submittedName>
</protein>
<keyword evidence="1" id="KW-0472">Membrane</keyword>
<dbReference type="Gene3D" id="1.10.3730.20">
    <property type="match status" value="1"/>
</dbReference>
<dbReference type="RefSeq" id="WP_012608756.1">
    <property type="nucleotide sequence ID" value="NC_011766.1"/>
</dbReference>
<sequence length="139" mass="15210">MESWIIYALLDALAAALATILAKIGLQNVDSITATALRSIVMTVFAVSIMLYFRGVAYVGRMTSMEYIFIILSGVAGGLSWIFYFLALQKGDTSIVAMLDRSSILFIILFSVILLHEELTLKKAISVALIAIALYLLII</sequence>
<keyword evidence="1" id="KW-0812">Transmembrane</keyword>
<dbReference type="Proteomes" id="UP000006903">
    <property type="component" value="Chromosome"/>
</dbReference>
<dbReference type="PANTHER" id="PTHR22911:SF137">
    <property type="entry name" value="SOLUTE CARRIER FAMILY 35 MEMBER G2-RELATED"/>
    <property type="match status" value="1"/>
</dbReference>
<gene>
    <name evidence="3" type="ordered locus">DKAM_1089</name>
</gene>
<organism evidence="3 4">
    <name type="scientific">Desulfurococcus amylolyticus (strain DSM 18924 / JCM 16383 / VKM B-2413 / 1221n)</name>
    <name type="common">Desulfurococcus kamchatkensis</name>
    <dbReference type="NCBI Taxonomy" id="490899"/>
    <lineage>
        <taxon>Archaea</taxon>
        <taxon>Thermoproteota</taxon>
        <taxon>Thermoprotei</taxon>
        <taxon>Desulfurococcales</taxon>
        <taxon>Desulfurococcaceae</taxon>
        <taxon>Desulfurococcus</taxon>
    </lineage>
</organism>
<name>B8D5N4_DESA1</name>
<dbReference type="PANTHER" id="PTHR22911">
    <property type="entry name" value="ACYL-MALONYL CONDENSING ENZYME-RELATED"/>
    <property type="match status" value="1"/>
</dbReference>
<evidence type="ECO:0000313" key="3">
    <source>
        <dbReference type="EMBL" id="ACL11415.1"/>
    </source>
</evidence>
<feature type="transmembrane region" description="Helical" evidence="1">
    <location>
        <begin position="121"/>
        <end position="138"/>
    </location>
</feature>
<dbReference type="InterPro" id="IPR000620">
    <property type="entry name" value="EamA_dom"/>
</dbReference>
<proteinExistence type="predicted"/>
<dbReference type="InterPro" id="IPR037185">
    <property type="entry name" value="EmrE-like"/>
</dbReference>
<dbReference type="eggNOG" id="arCOG03427">
    <property type="taxonomic scope" value="Archaea"/>
</dbReference>
<dbReference type="HOGENOM" id="CLU_120467_0_0_2"/>
<keyword evidence="1" id="KW-1133">Transmembrane helix</keyword>
<feature type="transmembrane region" description="Helical" evidence="1">
    <location>
        <begin position="36"/>
        <end position="55"/>
    </location>
</feature>
<dbReference type="SUPFAM" id="SSF103481">
    <property type="entry name" value="Multidrug resistance efflux transporter EmrE"/>
    <property type="match status" value="1"/>
</dbReference>
<feature type="domain" description="EamA" evidence="2">
    <location>
        <begin position="3"/>
        <end position="138"/>
    </location>
</feature>
<accession>B8D5N4</accession>
<dbReference type="AlphaFoldDB" id="B8D5N4"/>
<evidence type="ECO:0000256" key="1">
    <source>
        <dbReference type="SAM" id="Phobius"/>
    </source>
</evidence>